<dbReference type="AlphaFoldDB" id="A0A285D6N0"/>
<dbReference type="EMBL" id="OAOP01000012">
    <property type="protein sequence ID" value="SNX75467.1"/>
    <property type="molecule type" value="Genomic_DNA"/>
</dbReference>
<protein>
    <submittedName>
        <fullName evidence="2">Uncharacterized protein</fullName>
    </submittedName>
</protein>
<evidence type="ECO:0000256" key="1">
    <source>
        <dbReference type="SAM" id="Phobius"/>
    </source>
</evidence>
<reference evidence="2 3" key="1">
    <citation type="submission" date="2017-08" db="EMBL/GenBank/DDBJ databases">
        <authorList>
            <person name="de Groot N.N."/>
        </authorList>
    </citation>
    <scope>NUCLEOTIDE SEQUENCE [LARGE SCALE GENOMIC DNA]</scope>
    <source>
        <strain evidence="2 3">JC228</strain>
    </source>
</reference>
<keyword evidence="1" id="KW-0812">Transmembrane</keyword>
<dbReference type="RefSeq" id="WP_245856049.1">
    <property type="nucleotide sequence ID" value="NZ_JBEPMQ010000015.1"/>
</dbReference>
<sequence length="76" mass="8596">MTSMVVVAAALIIIAIDVPHLKRKRLKKELWVFSVLLLIGVGLSIAHSFQITLPNPIRGMYMIFQPLSDFLYEILT</sequence>
<gene>
    <name evidence="2" type="ORF">SAMN05877753_112112</name>
</gene>
<proteinExistence type="predicted"/>
<keyword evidence="3" id="KW-1185">Reference proteome</keyword>
<keyword evidence="1" id="KW-0472">Membrane</keyword>
<dbReference type="Proteomes" id="UP000219546">
    <property type="component" value="Unassembled WGS sequence"/>
</dbReference>
<feature type="transmembrane region" description="Helical" evidence="1">
    <location>
        <begin position="31"/>
        <end position="53"/>
    </location>
</feature>
<accession>A0A285D6N0</accession>
<name>A0A285D6N0_9BACI</name>
<keyword evidence="1" id="KW-1133">Transmembrane helix</keyword>
<organism evidence="2 3">
    <name type="scientific">Bacillus oleivorans</name>
    <dbReference type="NCBI Taxonomy" id="1448271"/>
    <lineage>
        <taxon>Bacteria</taxon>
        <taxon>Bacillati</taxon>
        <taxon>Bacillota</taxon>
        <taxon>Bacilli</taxon>
        <taxon>Bacillales</taxon>
        <taxon>Bacillaceae</taxon>
        <taxon>Bacillus</taxon>
    </lineage>
</organism>
<evidence type="ECO:0000313" key="3">
    <source>
        <dbReference type="Proteomes" id="UP000219546"/>
    </source>
</evidence>
<evidence type="ECO:0000313" key="2">
    <source>
        <dbReference type="EMBL" id="SNX75467.1"/>
    </source>
</evidence>